<evidence type="ECO:0000259" key="1">
    <source>
        <dbReference type="Pfam" id="PF10493"/>
    </source>
</evidence>
<dbReference type="InterPro" id="IPR052802">
    <property type="entry name" value="KNTC1"/>
</dbReference>
<dbReference type="GO" id="GO:0007094">
    <property type="term" value="P:mitotic spindle assembly checkpoint signaling"/>
    <property type="evidence" value="ECO:0007669"/>
    <property type="project" value="TreeGrafter"/>
</dbReference>
<dbReference type="InterPro" id="IPR019527">
    <property type="entry name" value="RZZ-complex_KNTC1/ROD_C"/>
</dbReference>
<dbReference type="OrthoDB" id="343783at2759"/>
<protein>
    <recommendedName>
        <fullName evidence="1">RZZ complex subunit KNTC1/ROD C-terminal domain-containing protein</fullName>
    </recommendedName>
</protein>
<reference evidence="2" key="1">
    <citation type="submission" date="2021-02" db="EMBL/GenBank/DDBJ databases">
        <authorList>
            <person name="Steward A R."/>
        </authorList>
    </citation>
    <scope>NUCLEOTIDE SEQUENCE</scope>
</reference>
<dbReference type="EMBL" id="CAJOBZ010000005">
    <property type="protein sequence ID" value="CAF4790512.1"/>
    <property type="molecule type" value="Genomic_DNA"/>
</dbReference>
<dbReference type="Proteomes" id="UP000663880">
    <property type="component" value="Unassembled WGS sequence"/>
</dbReference>
<comment type="caution">
    <text evidence="2">The sequence shown here is derived from an EMBL/GenBank/DDBJ whole genome shotgun (WGS) entry which is preliminary data.</text>
</comment>
<evidence type="ECO:0000313" key="2">
    <source>
        <dbReference type="EMBL" id="CAF4790512.1"/>
    </source>
</evidence>
<accession>A0A821NQ32</accession>
<sequence>MKVLQKKIQLSKDINQLKGHFLYPKVVIIENAKTIIVIDLQIEELLSSNKTYTFCHEIVQHIFDGYFLWVALKSLEVFVINLNTNSMLKLIVNNFANYKICGFESDESKLILISASGERLLNPCTKEELCAKFDNNAEEITVSLQKVSPPYKFKPLQKFYKNGLHISVQNMNLSLKCPVTGLVEKLLTNKDLEFIVSWDDAAVLSTKQEMWMIDLTHFNKLVNFEKVESHYIPLGSYDNIFYYLTWDTEVQIFSTTLKYNENPQLKTCTTPMQISQETLKAQLKSLIQEVIAADTKNVSVQLQNLFNNIQDSLFLIEMAAKLCKHNILYKSIVCSIQKKVFLMEDITVTNAFHDLMIKLDLLEYIYFRRITHYIDMDLFKMNIIEMCELFVSKSDLDLASICWLKYSKLNNTTTDDDIMKILNAIPVNIKLGGLVIWLRNFIPTLLDENPFNVDLIAKWTSERIFSLEQSTFWPKIGLKYLEAILEVFESSQKTITIRPISIDDLDILKDHIKYIIELKEKYKINMLITEITSQSPTEVALIMLRRCYTEDLEHLLKDNLTAYANRYQFDLDLTICSFIEMQAASSGGSVDGQRLEILLNSIHSLSNRLECFLQVLKFLDVPWDPKIEEIAKSVASLAFTDFTLTESDRILAQGIYEELKDAKFKVILKKYNLPLHSFDCNSLIHKIVSAPSIELNDLQTVTNYVSPHTRHYANGLYINRCLKECETKVALDFFRSLPKNDQKILIKSIVIKYEHIISGPSNKLLERNYLDFIKGSNCQDVLQINAFEKMYHLKNTYDIRSELNDLCDEEFYEMKLEFLKKTDNSGRSRYFERFTTLDFLNSQHSKLEAFLHKTSANERVRIIVKQLICIGENNSNEREILNQFKDGENIELLLLSQSVLSDLISDCPEEYIHVLCKILSMLNAIINTSTILKNLSVTWKFNYIFLPMSSNAALNNLVDFYVNHEDANVVYDGNDFIPLRIIAHSFIETLISERHFSENLLRITENVAQKLLNKVLASQELDQVILTALLLVIYKSPDFVGDKMYILELLQGRSEKYSPSIMYYLSSPAIRHTFGLEAVIPSALTYPPQHILQSKFNIYLGDIALPDYREETWDVKMLLFYILRQQPDTSFERLNELCQTLNVCINDGLSLLLISFLINWNLQYKTSVNDIGCRDITLENDEDRLISKCLTIWQNIENKDFLKDVLKDFWKNGEVVIHGCVISINPYYYEVLLCIYYLLVSSFSDSKYLNEYFILNFLKEYQRQGSPKQYEFEVFSVKGLFPEIGHYRLPFHLFIRDDMWLNLKSEITLATYERWLPVVGNLSLDADTQTAKDMICSNAVKQTMTNRRPNNTTETDTKDDIWKLTSYEEPLLRAAHRCVRHIANMEWAGACLFYVLQGCARGADQVAAAQLCYQFSQRWAAVQPGNRAVRQMERLHSTLSTRHVLHKIDWACEEFIRLTSEPSQLIHALYLHPNFVEKIGRHNINRAANEIADKNGININSIRIQILENLLDKNKDKQSPSLNNIELITAKYILKVTCPKMGAIYLSRIAIDDENDHNKIKKLRALQCLMSVVDQEIAVKVANKDHQNLWPTLLELLYTVHFERIDMPWLVSSFKKDKINAISQLIQTSGTSIEALKVSAELAYRYGDLKSIRDLIPLLLKTSLHDELIPLLLKMSHPLDSTICLAWRAVILSPFQKADYPITEKQKTKCLKAINLLPLCPVIKDADLLEIWKNCIRCKCPALGCLILPYMASESRDNLTEISRFDKRNLIIGLKNLHAESYLVSSAMCVIESMTIKLKR</sequence>
<dbReference type="GO" id="GO:0000070">
    <property type="term" value="P:mitotic sister chromatid segregation"/>
    <property type="evidence" value="ECO:0007669"/>
    <property type="project" value="TreeGrafter"/>
</dbReference>
<dbReference type="GO" id="GO:0005737">
    <property type="term" value="C:cytoplasm"/>
    <property type="evidence" value="ECO:0007669"/>
    <property type="project" value="TreeGrafter"/>
</dbReference>
<dbReference type="GO" id="GO:0005828">
    <property type="term" value="C:kinetochore microtubule"/>
    <property type="evidence" value="ECO:0007669"/>
    <property type="project" value="TreeGrafter"/>
</dbReference>
<dbReference type="Pfam" id="PF10493">
    <property type="entry name" value="Rod_C"/>
    <property type="match status" value="1"/>
</dbReference>
<evidence type="ECO:0000313" key="3">
    <source>
        <dbReference type="Proteomes" id="UP000663880"/>
    </source>
</evidence>
<dbReference type="GO" id="GO:1903394">
    <property type="term" value="P:protein localization to kinetochore involved in kinetochore assembly"/>
    <property type="evidence" value="ECO:0007669"/>
    <property type="project" value="TreeGrafter"/>
</dbReference>
<organism evidence="2 3">
    <name type="scientific">Pieris macdunnoughi</name>
    <dbReference type="NCBI Taxonomy" id="345717"/>
    <lineage>
        <taxon>Eukaryota</taxon>
        <taxon>Metazoa</taxon>
        <taxon>Ecdysozoa</taxon>
        <taxon>Arthropoda</taxon>
        <taxon>Hexapoda</taxon>
        <taxon>Insecta</taxon>
        <taxon>Pterygota</taxon>
        <taxon>Neoptera</taxon>
        <taxon>Endopterygota</taxon>
        <taxon>Lepidoptera</taxon>
        <taxon>Glossata</taxon>
        <taxon>Ditrysia</taxon>
        <taxon>Papilionoidea</taxon>
        <taxon>Pieridae</taxon>
        <taxon>Pierinae</taxon>
        <taxon>Pieris</taxon>
    </lineage>
</organism>
<proteinExistence type="predicted"/>
<dbReference type="GO" id="GO:0031267">
    <property type="term" value="F:small GTPase binding"/>
    <property type="evidence" value="ECO:0007669"/>
    <property type="project" value="TreeGrafter"/>
</dbReference>
<dbReference type="PANTHER" id="PTHR15688:SF1">
    <property type="entry name" value="KINETOCHORE-ASSOCIATED PROTEIN 1"/>
    <property type="match status" value="1"/>
</dbReference>
<dbReference type="GO" id="GO:1990423">
    <property type="term" value="C:RZZ complex"/>
    <property type="evidence" value="ECO:0007669"/>
    <property type="project" value="TreeGrafter"/>
</dbReference>
<keyword evidence="3" id="KW-1185">Reference proteome</keyword>
<gene>
    <name evidence="2" type="ORF">PMACD_LOCUS2870</name>
</gene>
<dbReference type="PANTHER" id="PTHR15688">
    <property type="entry name" value="KINETOCHORE-ASSOCIATED PROTEIN 1"/>
    <property type="match status" value="1"/>
</dbReference>
<name>A0A821NQ32_9NEOP</name>
<feature type="domain" description="RZZ complex subunit KNTC1/ROD C-terminal" evidence="1">
    <location>
        <begin position="1281"/>
        <end position="1760"/>
    </location>
</feature>